<sequence>MSVRSCLPVVVAVLLVMVSTAAAAATVQPSGVTPSRDDEPVLTLIAPDGRHELSLADIEGRLSLYDTTLTTAEGMSGRFTGVKLAAFMRAFGLDDAQRIRFIAADDYTVFLTPSEIHDGAYLLATRFNGAPMDISDKGPLRLLVPAQARAVREGERSQADWIWSIVEIHAR</sequence>
<reference evidence="2" key="1">
    <citation type="submission" date="2019-06" db="EMBL/GenBank/DDBJ databases">
        <authorList>
            <person name="Murdoch R.W."/>
            <person name="Fathepure B."/>
        </authorList>
    </citation>
    <scope>NUCLEOTIDE SEQUENCE</scope>
</reference>
<dbReference type="Pfam" id="PF00174">
    <property type="entry name" value="Oxidored_molyb"/>
    <property type="match status" value="1"/>
</dbReference>
<accession>A0A5B8R8Q1</accession>
<dbReference type="InterPro" id="IPR000572">
    <property type="entry name" value="OxRdtase_Mopterin-bd_dom"/>
</dbReference>
<dbReference type="Gene3D" id="3.90.420.10">
    <property type="entry name" value="Oxidoreductase, molybdopterin-binding domain"/>
    <property type="match status" value="1"/>
</dbReference>
<proteinExistence type="predicted"/>
<gene>
    <name evidence="2" type="ORF">KBTEX_01435</name>
</gene>
<dbReference type="EMBL" id="MN079095">
    <property type="protein sequence ID" value="QEA05116.1"/>
    <property type="molecule type" value="Genomic_DNA"/>
</dbReference>
<name>A0A5B8R8Q1_9ZZZZ</name>
<dbReference type="SUPFAM" id="SSF56524">
    <property type="entry name" value="Oxidoreductase molybdopterin-binding domain"/>
    <property type="match status" value="1"/>
</dbReference>
<evidence type="ECO:0000313" key="2">
    <source>
        <dbReference type="EMBL" id="QEA05116.1"/>
    </source>
</evidence>
<dbReference type="AlphaFoldDB" id="A0A5B8R8Q1"/>
<feature type="domain" description="Oxidoreductase molybdopterin-binding" evidence="1">
    <location>
        <begin position="72"/>
        <end position="147"/>
    </location>
</feature>
<organism evidence="2">
    <name type="scientific">uncultured organism</name>
    <dbReference type="NCBI Taxonomy" id="155900"/>
    <lineage>
        <taxon>unclassified sequences</taxon>
        <taxon>environmental samples</taxon>
    </lineage>
</organism>
<protein>
    <recommendedName>
        <fullName evidence="1">Oxidoreductase molybdopterin-binding domain-containing protein</fullName>
    </recommendedName>
</protein>
<evidence type="ECO:0000259" key="1">
    <source>
        <dbReference type="Pfam" id="PF00174"/>
    </source>
</evidence>
<dbReference type="InterPro" id="IPR036374">
    <property type="entry name" value="OxRdtase_Mopterin-bd_sf"/>
</dbReference>